<dbReference type="SUPFAM" id="SSF54631">
    <property type="entry name" value="CBS-domain pair"/>
    <property type="match status" value="1"/>
</dbReference>
<dbReference type="GO" id="GO:0046872">
    <property type="term" value="F:metal ion binding"/>
    <property type="evidence" value="ECO:0007669"/>
    <property type="project" value="UniProtKB-KW"/>
</dbReference>
<evidence type="ECO:0000256" key="2">
    <source>
        <dbReference type="ARBA" id="ARBA00022737"/>
    </source>
</evidence>
<accession>A0A916WHM9</accession>
<feature type="domain" description="CBS" evidence="8">
    <location>
        <begin position="280"/>
        <end position="331"/>
    </location>
</feature>
<comment type="caution">
    <text evidence="10">The sequence shown here is derived from an EMBL/GenBank/DDBJ whole genome shotgun (WGS) entry which is preliminary data.</text>
</comment>
<dbReference type="PANTHER" id="PTHR42745">
    <property type="match status" value="1"/>
</dbReference>
<proteinExistence type="inferred from homology"/>
<reference evidence="10" key="2">
    <citation type="submission" date="2020-09" db="EMBL/GenBank/DDBJ databases">
        <authorList>
            <person name="Sun Q."/>
            <person name="Zhou Y."/>
        </authorList>
    </citation>
    <scope>NUCLEOTIDE SEQUENCE</scope>
    <source>
        <strain evidence="10">CGMCC 1.15082</strain>
    </source>
</reference>
<dbReference type="PROSITE" id="PS51464">
    <property type="entry name" value="SIS"/>
    <property type="match status" value="1"/>
</dbReference>
<name>A0A916WHM9_9HYPH</name>
<keyword evidence="3 7" id="KW-0129">CBS domain</keyword>
<dbReference type="InterPro" id="IPR046342">
    <property type="entry name" value="CBS_dom_sf"/>
</dbReference>
<keyword evidence="5" id="KW-0479">Metal-binding</keyword>
<dbReference type="Proteomes" id="UP000646478">
    <property type="component" value="Unassembled WGS sequence"/>
</dbReference>
<dbReference type="InterPro" id="IPR004800">
    <property type="entry name" value="KdsD/KpsF-type"/>
</dbReference>
<dbReference type="FunFam" id="3.40.50.10490:FF:000011">
    <property type="entry name" value="Arabinose 5-phosphate isomerase"/>
    <property type="match status" value="1"/>
</dbReference>
<dbReference type="CDD" id="cd04604">
    <property type="entry name" value="CBS_pair_SIS_assoc"/>
    <property type="match status" value="1"/>
</dbReference>
<keyword evidence="2" id="KW-0677">Repeat</keyword>
<feature type="site" description="Catalytically relevant" evidence="6">
    <location>
        <position position="117"/>
    </location>
</feature>
<dbReference type="Gene3D" id="3.10.580.10">
    <property type="entry name" value="CBS-domain"/>
    <property type="match status" value="1"/>
</dbReference>
<evidence type="ECO:0000259" key="9">
    <source>
        <dbReference type="PROSITE" id="PS51464"/>
    </source>
</evidence>
<evidence type="ECO:0000259" key="8">
    <source>
        <dbReference type="PROSITE" id="PS51371"/>
    </source>
</evidence>
<sequence>MQDIRDKKADAAAAIESALRTIGTEKAGLSALEEALQNGLSKPFAEAVGRIVASPGRVIVTGVGKSGHIGTKIAASLASTGTPAHFVHSAEANHGDLGMVGSDDVILALSWSGETAELKGIVSYSRRFRIPLIALTSRENSTLGREADIMLLLPRADEACPHGLAPTTSTLMQLAMGDALVVALLEARGFTAGDFRTFHPGGSLGASLTHVRDIMHRGDELPLVPLGTSLPEAMQVLSHKRFGCVGIVDAEGRLAGIITDGDLARNLHRNLATTRVDEIMTPNPKVVAPQMLVGAAMSILNEHNISALIATEENRPVGLVHFHDLLRIGVA</sequence>
<feature type="site" description="Catalytically relevant" evidence="6">
    <location>
        <position position="65"/>
    </location>
</feature>
<organism evidence="10 11">
    <name type="scientific">Brucella endophytica</name>
    <dbReference type="NCBI Taxonomy" id="1963359"/>
    <lineage>
        <taxon>Bacteria</taxon>
        <taxon>Pseudomonadati</taxon>
        <taxon>Pseudomonadota</taxon>
        <taxon>Alphaproteobacteria</taxon>
        <taxon>Hyphomicrobiales</taxon>
        <taxon>Brucellaceae</taxon>
        <taxon>Brucella/Ochrobactrum group</taxon>
        <taxon>Brucella</taxon>
    </lineage>
</organism>
<evidence type="ECO:0000256" key="1">
    <source>
        <dbReference type="ARBA" id="ARBA00008165"/>
    </source>
</evidence>
<dbReference type="PANTHER" id="PTHR42745:SF1">
    <property type="entry name" value="ARABINOSE 5-PHOSPHATE ISOMERASE KDSD"/>
    <property type="match status" value="1"/>
</dbReference>
<dbReference type="InterPro" id="IPR046348">
    <property type="entry name" value="SIS_dom_sf"/>
</dbReference>
<keyword evidence="5" id="KW-0862">Zinc</keyword>
<evidence type="ECO:0000256" key="7">
    <source>
        <dbReference type="PROSITE-ProRule" id="PRU00703"/>
    </source>
</evidence>
<feature type="site" description="Catalytically relevant" evidence="6">
    <location>
        <position position="158"/>
    </location>
</feature>
<feature type="domain" description="CBS" evidence="8">
    <location>
        <begin position="215"/>
        <end position="273"/>
    </location>
</feature>
<dbReference type="SUPFAM" id="SSF53697">
    <property type="entry name" value="SIS domain"/>
    <property type="match status" value="1"/>
</dbReference>
<dbReference type="GO" id="GO:0005975">
    <property type="term" value="P:carbohydrate metabolic process"/>
    <property type="evidence" value="ECO:0007669"/>
    <property type="project" value="InterPro"/>
</dbReference>
<dbReference type="EMBL" id="BMHH01000011">
    <property type="protein sequence ID" value="GGA98497.1"/>
    <property type="molecule type" value="Genomic_DNA"/>
</dbReference>
<comment type="similarity">
    <text evidence="1 4">Belongs to the SIS family. GutQ/KpsF subfamily.</text>
</comment>
<dbReference type="GO" id="GO:0097367">
    <property type="term" value="F:carbohydrate derivative binding"/>
    <property type="evidence" value="ECO:0007669"/>
    <property type="project" value="InterPro"/>
</dbReference>
<dbReference type="InterPro" id="IPR050986">
    <property type="entry name" value="GutQ/KpsF_isomerases"/>
</dbReference>
<reference evidence="10" key="1">
    <citation type="journal article" date="2014" name="Int. J. Syst. Evol. Microbiol.">
        <title>Complete genome sequence of Corynebacterium casei LMG S-19264T (=DSM 44701T), isolated from a smear-ripened cheese.</title>
        <authorList>
            <consortium name="US DOE Joint Genome Institute (JGI-PGF)"/>
            <person name="Walter F."/>
            <person name="Albersmeier A."/>
            <person name="Kalinowski J."/>
            <person name="Ruckert C."/>
        </authorList>
    </citation>
    <scope>NUCLEOTIDE SEQUENCE</scope>
    <source>
        <strain evidence="10">CGMCC 1.15082</strain>
    </source>
</reference>
<dbReference type="InterPro" id="IPR035474">
    <property type="entry name" value="SIS_Kpsf"/>
</dbReference>
<feature type="domain" description="SIS" evidence="9">
    <location>
        <begin position="47"/>
        <end position="190"/>
    </location>
</feature>
<dbReference type="InterPro" id="IPR000644">
    <property type="entry name" value="CBS_dom"/>
</dbReference>
<feature type="site" description="Catalytically relevant" evidence="6">
    <location>
        <position position="199"/>
    </location>
</feature>
<feature type="binding site" evidence="5">
    <location>
        <position position="88"/>
    </location>
    <ligand>
        <name>Zn(2+)</name>
        <dbReference type="ChEBI" id="CHEBI:29105"/>
    </ligand>
</feature>
<dbReference type="CDD" id="cd05014">
    <property type="entry name" value="SIS_Kpsf"/>
    <property type="match status" value="1"/>
</dbReference>
<dbReference type="RefSeq" id="WP_188824858.1">
    <property type="nucleotide sequence ID" value="NZ_BMHH01000011.1"/>
</dbReference>
<dbReference type="PIRSF" id="PIRSF004692">
    <property type="entry name" value="KdsD_KpsF"/>
    <property type="match status" value="1"/>
</dbReference>
<dbReference type="GO" id="GO:0019146">
    <property type="term" value="F:arabinose-5-phosphate isomerase activity"/>
    <property type="evidence" value="ECO:0007669"/>
    <property type="project" value="UniProtKB-ARBA"/>
</dbReference>
<dbReference type="Pfam" id="PF01380">
    <property type="entry name" value="SIS"/>
    <property type="match status" value="1"/>
</dbReference>
<dbReference type="AlphaFoldDB" id="A0A916WHM9"/>
<evidence type="ECO:0000256" key="6">
    <source>
        <dbReference type="PIRSR" id="PIRSR004692-3"/>
    </source>
</evidence>
<keyword evidence="11" id="KW-1185">Reference proteome</keyword>
<dbReference type="Pfam" id="PF00571">
    <property type="entry name" value="CBS"/>
    <property type="match status" value="2"/>
</dbReference>
<evidence type="ECO:0000256" key="3">
    <source>
        <dbReference type="ARBA" id="ARBA00023122"/>
    </source>
</evidence>
<dbReference type="SMART" id="SM00116">
    <property type="entry name" value="CBS"/>
    <property type="match status" value="2"/>
</dbReference>
<evidence type="ECO:0000313" key="10">
    <source>
        <dbReference type="EMBL" id="GGA98497.1"/>
    </source>
</evidence>
<dbReference type="PROSITE" id="PS51371">
    <property type="entry name" value="CBS"/>
    <property type="match status" value="2"/>
</dbReference>
<evidence type="ECO:0000256" key="4">
    <source>
        <dbReference type="PIRNR" id="PIRNR004692"/>
    </source>
</evidence>
<protein>
    <submittedName>
        <fullName evidence="10">Capsule expression protein</fullName>
    </submittedName>
</protein>
<dbReference type="GO" id="GO:1901135">
    <property type="term" value="P:carbohydrate derivative metabolic process"/>
    <property type="evidence" value="ECO:0007669"/>
    <property type="project" value="InterPro"/>
</dbReference>
<evidence type="ECO:0000256" key="5">
    <source>
        <dbReference type="PIRSR" id="PIRSR004692-2"/>
    </source>
</evidence>
<dbReference type="NCBIfam" id="TIGR00393">
    <property type="entry name" value="kpsF"/>
    <property type="match status" value="1"/>
</dbReference>
<gene>
    <name evidence="10" type="primary">kpsF</name>
    <name evidence="10" type="ORF">GCM10011491_28450</name>
</gene>
<dbReference type="Gene3D" id="3.40.50.10490">
    <property type="entry name" value="Glucose-6-phosphate isomerase like protein, domain 1"/>
    <property type="match status" value="1"/>
</dbReference>
<evidence type="ECO:0000313" key="11">
    <source>
        <dbReference type="Proteomes" id="UP000646478"/>
    </source>
</evidence>
<dbReference type="InterPro" id="IPR001347">
    <property type="entry name" value="SIS_dom"/>
</dbReference>